<dbReference type="Proteomes" id="UP000199041">
    <property type="component" value="Unassembled WGS sequence"/>
</dbReference>
<dbReference type="AlphaFoldDB" id="A0A1H4AKJ5"/>
<protein>
    <submittedName>
        <fullName evidence="1">Uncharacterized protein</fullName>
    </submittedName>
</protein>
<dbReference type="EMBL" id="FNQY01000015">
    <property type="protein sequence ID" value="SEA36440.1"/>
    <property type="molecule type" value="Genomic_DNA"/>
</dbReference>
<organism evidence="1 2">
    <name type="scientific">Arachidicoccus rhizosphaerae</name>
    <dbReference type="NCBI Taxonomy" id="551991"/>
    <lineage>
        <taxon>Bacteria</taxon>
        <taxon>Pseudomonadati</taxon>
        <taxon>Bacteroidota</taxon>
        <taxon>Chitinophagia</taxon>
        <taxon>Chitinophagales</taxon>
        <taxon>Chitinophagaceae</taxon>
        <taxon>Arachidicoccus</taxon>
    </lineage>
</organism>
<evidence type="ECO:0000313" key="2">
    <source>
        <dbReference type="Proteomes" id="UP000199041"/>
    </source>
</evidence>
<sequence length="52" mass="5958">MIIATAIVIPSGKYRNDLQSIVYDIFNSTSVFFSTIHHDLKQGQIMERINKC</sequence>
<accession>A0A1H4AKJ5</accession>
<proteinExistence type="predicted"/>
<name>A0A1H4AKJ5_9BACT</name>
<gene>
    <name evidence="1" type="ORF">SAMN05192529_11543</name>
</gene>
<keyword evidence="2" id="KW-1185">Reference proteome</keyword>
<evidence type="ECO:0000313" key="1">
    <source>
        <dbReference type="EMBL" id="SEA36440.1"/>
    </source>
</evidence>
<reference evidence="1 2" key="1">
    <citation type="submission" date="2016-10" db="EMBL/GenBank/DDBJ databases">
        <authorList>
            <person name="de Groot N.N."/>
        </authorList>
    </citation>
    <scope>NUCLEOTIDE SEQUENCE [LARGE SCALE GENOMIC DNA]</scope>
    <source>
        <strain evidence="1 2">Vu-144</strain>
    </source>
</reference>